<organism evidence="1 2">
    <name type="scientific">Scutellospora calospora</name>
    <dbReference type="NCBI Taxonomy" id="85575"/>
    <lineage>
        <taxon>Eukaryota</taxon>
        <taxon>Fungi</taxon>
        <taxon>Fungi incertae sedis</taxon>
        <taxon>Mucoromycota</taxon>
        <taxon>Glomeromycotina</taxon>
        <taxon>Glomeromycetes</taxon>
        <taxon>Diversisporales</taxon>
        <taxon>Gigasporaceae</taxon>
        <taxon>Scutellospora</taxon>
    </lineage>
</organism>
<gene>
    <name evidence="1" type="ORF">SCALOS_LOCUS8906</name>
</gene>
<comment type="caution">
    <text evidence="1">The sequence shown here is derived from an EMBL/GenBank/DDBJ whole genome shotgun (WGS) entry which is preliminary data.</text>
</comment>
<accession>A0ACA9NIT1</accession>
<keyword evidence="2" id="KW-1185">Reference proteome</keyword>
<dbReference type="Proteomes" id="UP000789860">
    <property type="component" value="Unassembled WGS sequence"/>
</dbReference>
<name>A0ACA9NIT1_9GLOM</name>
<reference evidence="1" key="1">
    <citation type="submission" date="2021-06" db="EMBL/GenBank/DDBJ databases">
        <authorList>
            <person name="Kallberg Y."/>
            <person name="Tangrot J."/>
            <person name="Rosling A."/>
        </authorList>
    </citation>
    <scope>NUCLEOTIDE SEQUENCE</scope>
    <source>
        <strain evidence="1">AU212A</strain>
    </source>
</reference>
<feature type="non-terminal residue" evidence="1">
    <location>
        <position position="1"/>
    </location>
</feature>
<evidence type="ECO:0000313" key="2">
    <source>
        <dbReference type="Proteomes" id="UP000789860"/>
    </source>
</evidence>
<sequence>ILEGFNNPNPDKINEDRQKLMNGVFFASIIPTCEVCSTLKVFLAQGFENNVEIGQMIFIGPGLYLILPFTIPALIIPTSTANLEHASRLIRTLLCL</sequence>
<proteinExistence type="predicted"/>
<evidence type="ECO:0000313" key="1">
    <source>
        <dbReference type="EMBL" id="CAG8657564.1"/>
    </source>
</evidence>
<protein>
    <submittedName>
        <fullName evidence="1">7980_t:CDS:1</fullName>
    </submittedName>
</protein>
<dbReference type="EMBL" id="CAJVPM010025352">
    <property type="protein sequence ID" value="CAG8657564.1"/>
    <property type="molecule type" value="Genomic_DNA"/>
</dbReference>